<evidence type="ECO:0000256" key="1">
    <source>
        <dbReference type="ARBA" id="ARBA00023157"/>
    </source>
</evidence>
<dbReference type="AlphaFoldDB" id="A0AAV4JC93"/>
<dbReference type="Pfam" id="PF00059">
    <property type="entry name" value="Lectin_C"/>
    <property type="match status" value="1"/>
</dbReference>
<dbReference type="Proteomes" id="UP000762676">
    <property type="component" value="Unassembled WGS sequence"/>
</dbReference>
<dbReference type="InterPro" id="IPR001304">
    <property type="entry name" value="C-type_lectin-like"/>
</dbReference>
<accession>A0AAV4JC93</accession>
<dbReference type="EMBL" id="BMAT01003033">
    <property type="protein sequence ID" value="GFS18986.1"/>
    <property type="molecule type" value="Genomic_DNA"/>
</dbReference>
<feature type="domain" description="C-type lectin" evidence="2">
    <location>
        <begin position="107"/>
        <end position="225"/>
    </location>
</feature>
<dbReference type="PANTHER" id="PTHR22803">
    <property type="entry name" value="MANNOSE, PHOSPHOLIPASE, LECTIN RECEPTOR RELATED"/>
    <property type="match status" value="1"/>
</dbReference>
<keyword evidence="1" id="KW-1015">Disulfide bond</keyword>
<organism evidence="3 4">
    <name type="scientific">Elysia marginata</name>
    <dbReference type="NCBI Taxonomy" id="1093978"/>
    <lineage>
        <taxon>Eukaryota</taxon>
        <taxon>Metazoa</taxon>
        <taxon>Spiralia</taxon>
        <taxon>Lophotrochozoa</taxon>
        <taxon>Mollusca</taxon>
        <taxon>Gastropoda</taxon>
        <taxon>Heterobranchia</taxon>
        <taxon>Euthyneura</taxon>
        <taxon>Panpulmonata</taxon>
        <taxon>Sacoglossa</taxon>
        <taxon>Placobranchoidea</taxon>
        <taxon>Plakobranchidae</taxon>
        <taxon>Elysia</taxon>
    </lineage>
</organism>
<evidence type="ECO:0000313" key="3">
    <source>
        <dbReference type="EMBL" id="GFS18986.1"/>
    </source>
</evidence>
<protein>
    <submittedName>
        <fullName evidence="3">Macrophage mannose receptor 1</fullName>
    </submittedName>
</protein>
<keyword evidence="4" id="KW-1185">Reference proteome</keyword>
<dbReference type="CDD" id="cd00037">
    <property type="entry name" value="CLECT"/>
    <property type="match status" value="1"/>
</dbReference>
<dbReference type="InterPro" id="IPR018378">
    <property type="entry name" value="C-type_lectin_CS"/>
</dbReference>
<feature type="non-terminal residue" evidence="3">
    <location>
        <position position="1"/>
    </location>
</feature>
<dbReference type="Gene3D" id="3.10.100.10">
    <property type="entry name" value="Mannose-Binding Protein A, subunit A"/>
    <property type="match status" value="2"/>
</dbReference>
<dbReference type="SUPFAM" id="SSF56436">
    <property type="entry name" value="C-type lectin-like"/>
    <property type="match status" value="2"/>
</dbReference>
<keyword evidence="3" id="KW-0675">Receptor</keyword>
<proteinExistence type="predicted"/>
<dbReference type="InterPro" id="IPR016187">
    <property type="entry name" value="CTDL_fold"/>
</dbReference>
<gene>
    <name evidence="3" type="ORF">ElyMa_001535500</name>
</gene>
<reference evidence="3 4" key="1">
    <citation type="journal article" date="2021" name="Elife">
        <title>Chloroplast acquisition without the gene transfer in kleptoplastic sea slugs, Plakobranchus ocellatus.</title>
        <authorList>
            <person name="Maeda T."/>
            <person name="Takahashi S."/>
            <person name="Yoshida T."/>
            <person name="Shimamura S."/>
            <person name="Takaki Y."/>
            <person name="Nagai Y."/>
            <person name="Toyoda A."/>
            <person name="Suzuki Y."/>
            <person name="Arimoto A."/>
            <person name="Ishii H."/>
            <person name="Satoh N."/>
            <person name="Nishiyama T."/>
            <person name="Hasebe M."/>
            <person name="Maruyama T."/>
            <person name="Minagawa J."/>
            <person name="Obokata J."/>
            <person name="Shigenobu S."/>
        </authorList>
    </citation>
    <scope>NUCLEOTIDE SEQUENCE [LARGE SCALE GENOMIC DNA]</scope>
</reference>
<dbReference type="InterPro" id="IPR016186">
    <property type="entry name" value="C-type_lectin-like/link_sf"/>
</dbReference>
<evidence type="ECO:0000259" key="2">
    <source>
        <dbReference type="PROSITE" id="PS50041"/>
    </source>
</evidence>
<dbReference type="SMART" id="SM00034">
    <property type="entry name" value="CLECT"/>
    <property type="match status" value="1"/>
</dbReference>
<comment type="caution">
    <text evidence="3">The sequence shown here is derived from an EMBL/GenBank/DDBJ whole genome shotgun (WGS) entry which is preliminary data.</text>
</comment>
<name>A0AAV4JC93_9GAST</name>
<dbReference type="InterPro" id="IPR050111">
    <property type="entry name" value="C-type_lectin/snaclec_domain"/>
</dbReference>
<dbReference type="PROSITE" id="PS00615">
    <property type="entry name" value="C_TYPE_LECTIN_1"/>
    <property type="match status" value="1"/>
</dbReference>
<dbReference type="PROSITE" id="PS50041">
    <property type="entry name" value="C_TYPE_LECTIN_2"/>
    <property type="match status" value="1"/>
</dbReference>
<evidence type="ECO:0000313" key="4">
    <source>
        <dbReference type="Proteomes" id="UP000762676"/>
    </source>
</evidence>
<sequence>APYRKKIMGIHANLGDRCVQVYDSWHDVSCSVGAGYICEKGRDLCPKGWTPSHPSGTCIKRYEQEATWSEARQICKQDGGDLVTILNADMNQFISDLCPKGWTPSHPSGTCIKRYEQEATWSEARQICQQDGGDLVTILNADMNQFIGEQKFPEVQNGLWIGLKREGQYRWLDHADEVNYTNWKDKTYRSSDIRYPMGQSSCVVFSSQSTWTVADCKSRREFICERFSDCINQQYGTVCPMDCSSTHCGGPWKECNQRTGVCDSGCEIGYTGPKCDTGSNTPSPPSPSLTF</sequence>